<dbReference type="InterPro" id="IPR036749">
    <property type="entry name" value="Expansin_CBD_sf"/>
</dbReference>
<dbReference type="InterPro" id="IPR036908">
    <property type="entry name" value="RlpA-like_sf"/>
</dbReference>
<organism evidence="3 4">
    <name type="scientific">Tripterygium wilfordii</name>
    <name type="common">Thunder God vine</name>
    <dbReference type="NCBI Taxonomy" id="458696"/>
    <lineage>
        <taxon>Eukaryota</taxon>
        <taxon>Viridiplantae</taxon>
        <taxon>Streptophyta</taxon>
        <taxon>Embryophyta</taxon>
        <taxon>Tracheophyta</taxon>
        <taxon>Spermatophyta</taxon>
        <taxon>Magnoliopsida</taxon>
        <taxon>eudicotyledons</taxon>
        <taxon>Gunneridae</taxon>
        <taxon>Pentapetalae</taxon>
        <taxon>rosids</taxon>
        <taxon>fabids</taxon>
        <taxon>Celastrales</taxon>
        <taxon>Celastraceae</taxon>
        <taxon>Tripterygium</taxon>
    </lineage>
</organism>
<reference evidence="3 4" key="1">
    <citation type="journal article" date="2020" name="Nat. Commun.">
        <title>Genome of Tripterygium wilfordii and identification of cytochrome P450 involved in triptolide biosynthesis.</title>
        <authorList>
            <person name="Tu L."/>
            <person name="Su P."/>
            <person name="Zhang Z."/>
            <person name="Gao L."/>
            <person name="Wang J."/>
            <person name="Hu T."/>
            <person name="Zhou J."/>
            <person name="Zhang Y."/>
            <person name="Zhao Y."/>
            <person name="Liu Y."/>
            <person name="Song Y."/>
            <person name="Tong Y."/>
            <person name="Lu Y."/>
            <person name="Yang J."/>
            <person name="Xu C."/>
            <person name="Jia M."/>
            <person name="Peters R.J."/>
            <person name="Huang L."/>
            <person name="Gao W."/>
        </authorList>
    </citation>
    <scope>NUCLEOTIDE SEQUENCE [LARGE SCALE GENOMIC DNA]</scope>
    <source>
        <strain evidence="4">cv. XIE 37</strain>
        <tissue evidence="3">Leaf</tissue>
    </source>
</reference>
<dbReference type="InterPro" id="IPR007112">
    <property type="entry name" value="Expansin/allergen_DPBB_dom"/>
</dbReference>
<dbReference type="Proteomes" id="UP000593562">
    <property type="component" value="Unassembled WGS sequence"/>
</dbReference>
<name>A0A7J7CR98_TRIWF</name>
<feature type="chain" id="PRO_5029734977" evidence="1">
    <location>
        <begin position="18"/>
        <end position="263"/>
    </location>
</feature>
<keyword evidence="4" id="KW-1185">Reference proteome</keyword>
<dbReference type="OrthoDB" id="681754at2759"/>
<dbReference type="AlphaFoldDB" id="A0A7J7CR98"/>
<feature type="signal peptide" evidence="1">
    <location>
        <begin position="1"/>
        <end position="17"/>
    </location>
</feature>
<dbReference type="Gene3D" id="2.40.40.10">
    <property type="entry name" value="RlpA-like domain"/>
    <property type="match status" value="1"/>
</dbReference>
<comment type="caution">
    <text evidence="3">The sequence shown here is derived from an EMBL/GenBank/DDBJ whole genome shotgun (WGS) entry which is preliminary data.</text>
</comment>
<dbReference type="PROSITE" id="PS50842">
    <property type="entry name" value="EXPANSIN_EG45"/>
    <property type="match status" value="1"/>
</dbReference>
<protein>
    <submittedName>
        <fullName evidence="3">Expansin-like family protein</fullName>
    </submittedName>
</protein>
<evidence type="ECO:0000313" key="4">
    <source>
        <dbReference type="Proteomes" id="UP000593562"/>
    </source>
</evidence>
<dbReference type="Pfam" id="PF03330">
    <property type="entry name" value="DPBB_1"/>
    <property type="match status" value="1"/>
</dbReference>
<evidence type="ECO:0000313" key="3">
    <source>
        <dbReference type="EMBL" id="KAF5736633.1"/>
    </source>
</evidence>
<accession>A0A7J7CR98</accession>
<keyword evidence="1" id="KW-0732">Signal</keyword>
<sequence length="263" mass="29727">MGSSVCFIFLLFSYANALKLCDRCFNHAGVGHTNFPPGQEYADFTCYLSDSEASQLSGGHIAAVSDSFYERGVVCGKCYQIRCTDKDLCNSKRIKVTVTRLSRNPNKGEFILNKEAFNDLAKKGKERQLSKLSKVISEYKSIPCVYQNHNLTLRLTGYQSDDNGWIMVRTLFQGGQTEIKDIVIFGDNASDKVHMRWVDGGQWQALRVPAGNLTFALTVENNLTWVTHYWKSHMRPQDMVAGYYDTGILITEIQPELCEKCDN</sequence>
<dbReference type="InParanoid" id="A0A7J7CR98"/>
<dbReference type="Gene3D" id="2.60.40.760">
    <property type="entry name" value="Expansin, cellulose-binding-like domain"/>
    <property type="match status" value="1"/>
</dbReference>
<dbReference type="PANTHER" id="PTHR31692">
    <property type="entry name" value="EXPANSIN-B3"/>
    <property type="match status" value="1"/>
</dbReference>
<dbReference type="SUPFAM" id="SSF50685">
    <property type="entry name" value="Barwin-like endoglucanases"/>
    <property type="match status" value="1"/>
</dbReference>
<dbReference type="PANTHER" id="PTHR31692:SF4">
    <property type="entry name" value="EXPANSIN-LIKE A1-RELATED"/>
    <property type="match status" value="1"/>
</dbReference>
<dbReference type="SUPFAM" id="SSF49590">
    <property type="entry name" value="PHL pollen allergen"/>
    <property type="match status" value="1"/>
</dbReference>
<feature type="domain" description="Expansin-like EG45" evidence="2">
    <location>
        <begin position="43"/>
        <end position="149"/>
    </location>
</feature>
<dbReference type="InterPro" id="IPR009009">
    <property type="entry name" value="RlpA-like_DPBB"/>
</dbReference>
<dbReference type="EMBL" id="JAAARO010000014">
    <property type="protein sequence ID" value="KAF5736633.1"/>
    <property type="molecule type" value="Genomic_DNA"/>
</dbReference>
<gene>
    <name evidence="3" type="ORF">HS088_TW14G00780</name>
</gene>
<proteinExistence type="predicted"/>
<evidence type="ECO:0000259" key="2">
    <source>
        <dbReference type="PROSITE" id="PS50842"/>
    </source>
</evidence>
<evidence type="ECO:0000256" key="1">
    <source>
        <dbReference type="SAM" id="SignalP"/>
    </source>
</evidence>